<dbReference type="InterPro" id="IPR012338">
    <property type="entry name" value="Beta-lactam/transpept-like"/>
</dbReference>
<keyword evidence="2 4" id="KW-0378">Hydrolase</keyword>
<feature type="region of interest" description="Disordered" evidence="3">
    <location>
        <begin position="55"/>
        <end position="94"/>
    </location>
</feature>
<proteinExistence type="inferred from homology"/>
<feature type="compositionally biased region" description="Basic and acidic residues" evidence="3">
    <location>
        <begin position="194"/>
        <end position="221"/>
    </location>
</feature>
<dbReference type="Pfam" id="PF02113">
    <property type="entry name" value="Peptidase_S13"/>
    <property type="match status" value="2"/>
</dbReference>
<keyword evidence="4" id="KW-0121">Carboxypeptidase</keyword>
<evidence type="ECO:0000256" key="1">
    <source>
        <dbReference type="ARBA" id="ARBA00006096"/>
    </source>
</evidence>
<dbReference type="Proteomes" id="UP000695264">
    <property type="component" value="Unassembled WGS sequence"/>
</dbReference>
<gene>
    <name evidence="4" type="primary">dacB</name>
    <name evidence="4" type="ORF">HCK00_00015</name>
</gene>
<feature type="compositionally biased region" description="Gly residues" evidence="3">
    <location>
        <begin position="83"/>
        <end position="93"/>
    </location>
</feature>
<evidence type="ECO:0000313" key="4">
    <source>
        <dbReference type="EMBL" id="NJP98993.1"/>
    </source>
</evidence>
<feature type="region of interest" description="Disordered" evidence="3">
    <location>
        <begin position="183"/>
        <end position="228"/>
    </location>
</feature>
<dbReference type="PANTHER" id="PTHR30023">
    <property type="entry name" value="D-ALANYL-D-ALANINE CARBOXYPEPTIDASE"/>
    <property type="match status" value="1"/>
</dbReference>
<comment type="caution">
    <text evidence="4">The sequence shown here is derived from an EMBL/GenBank/DDBJ whole genome shotgun (WGS) entry which is preliminary data.</text>
</comment>
<comment type="similarity">
    <text evidence="1">Belongs to the peptidase S13 family.</text>
</comment>
<reference evidence="4 5" key="1">
    <citation type="submission" date="2020-03" db="EMBL/GenBank/DDBJ databases">
        <title>WGS of actinomycetes isolated from Thailand.</title>
        <authorList>
            <person name="Thawai C."/>
        </authorList>
    </citation>
    <scope>NUCLEOTIDE SEQUENCE [LARGE SCALE GENOMIC DNA]</scope>
    <source>
        <strain evidence="4 5">PLAI 1-29</strain>
    </source>
</reference>
<sequence>MRGRGCERGWSGVPETGWWRSRRPAGGWWDLPAWQLAAVSAVLGLALTAGAVTAAGPWDSGQRTAERARAAHGERGGGERHGGGLPGQPGGGVAPQATAVLAALDATAGSAPPPTATGLGDALTPLLDDPALGSRSSVAVADALTGRIVHGTRRNAPVVPASTIKIATAVAALSALGPDHRLTTEVVTGGGGEGDGKGGDGKGGDGTEEAGGKDAGEDGKSAARKRAAAGDGTIVLVGGGDPTLTARAARGPGNPASLRDLADRTARALKEKDTRAVRLAYDTSRWSGKARHSIGVNENIAPVVPLSTDMGRLDDSVRGPAPRSADPARDAAGTFAGLLRERGITVSGKPRQATAGAGAERLAAVRSMPVAALVERALTNSDNDIAEALARETAVAAGVPASFSGAGRAVRDRLAGLDLPLRGARFADGSGLDRDDRLTAALLAQLLVRSADPARPELRPVLTGLPVAGFSGTLRGRYTDASAGTGMVRAKTGTLTGVNTLAGTVVDADGRLLSFAFVTNGSTDPHGAQTALDRLASALANCGCR</sequence>
<dbReference type="PANTHER" id="PTHR30023:SF0">
    <property type="entry name" value="PENICILLIN-SENSITIVE CARBOXYPEPTIDASE A"/>
    <property type="match status" value="1"/>
</dbReference>
<organism evidence="4 5">
    <name type="scientific">Streptomyces zingiberis</name>
    <dbReference type="NCBI Taxonomy" id="2053010"/>
    <lineage>
        <taxon>Bacteria</taxon>
        <taxon>Bacillati</taxon>
        <taxon>Actinomycetota</taxon>
        <taxon>Actinomycetes</taxon>
        <taxon>Kitasatosporales</taxon>
        <taxon>Streptomycetaceae</taxon>
        <taxon>Streptomyces</taxon>
    </lineage>
</organism>
<protein>
    <submittedName>
        <fullName evidence="4">D-alanyl-D-alanine carboxypeptidase/D-alanyl-D-alanine-endopeptidase</fullName>
        <ecNumber evidence="4">3.4.16.4</ecNumber>
    </submittedName>
</protein>
<dbReference type="Gene3D" id="3.40.710.10">
    <property type="entry name" value="DD-peptidase/beta-lactamase superfamily"/>
    <property type="match status" value="2"/>
</dbReference>
<dbReference type="EMBL" id="JAATEN010000001">
    <property type="protein sequence ID" value="NJP98993.1"/>
    <property type="molecule type" value="Genomic_DNA"/>
</dbReference>
<accession>A0ABX1BMN3</accession>
<evidence type="ECO:0000256" key="3">
    <source>
        <dbReference type="SAM" id="MobiDB-lite"/>
    </source>
</evidence>
<dbReference type="EC" id="3.4.16.4" evidence="4"/>
<dbReference type="InterPro" id="IPR000667">
    <property type="entry name" value="Peptidase_S13"/>
</dbReference>
<evidence type="ECO:0000256" key="2">
    <source>
        <dbReference type="ARBA" id="ARBA00022801"/>
    </source>
</evidence>
<dbReference type="NCBIfam" id="TIGR00666">
    <property type="entry name" value="PBP4"/>
    <property type="match status" value="1"/>
</dbReference>
<evidence type="ECO:0000313" key="5">
    <source>
        <dbReference type="Proteomes" id="UP000695264"/>
    </source>
</evidence>
<name>A0ABX1BMN3_9ACTN</name>
<keyword evidence="5" id="KW-1185">Reference proteome</keyword>
<keyword evidence="4" id="KW-0645">Protease</keyword>
<feature type="compositionally biased region" description="Basic and acidic residues" evidence="3">
    <location>
        <begin position="64"/>
        <end position="82"/>
    </location>
</feature>
<dbReference type="GO" id="GO:0009002">
    <property type="term" value="F:serine-type D-Ala-D-Ala carboxypeptidase activity"/>
    <property type="evidence" value="ECO:0007669"/>
    <property type="project" value="UniProtKB-EC"/>
</dbReference>
<dbReference type="PRINTS" id="PR00922">
    <property type="entry name" value="DADACBPTASE3"/>
</dbReference>
<dbReference type="SUPFAM" id="SSF56601">
    <property type="entry name" value="beta-lactamase/transpeptidase-like"/>
    <property type="match status" value="1"/>
</dbReference>